<organism evidence="1 2">
    <name type="scientific">Clostridium aceticum</name>
    <dbReference type="NCBI Taxonomy" id="84022"/>
    <lineage>
        <taxon>Bacteria</taxon>
        <taxon>Bacillati</taxon>
        <taxon>Bacillota</taxon>
        <taxon>Clostridia</taxon>
        <taxon>Eubacteriales</taxon>
        <taxon>Clostridiaceae</taxon>
        <taxon>Clostridium</taxon>
    </lineage>
</organism>
<reference evidence="1 2" key="1">
    <citation type="submission" date="2014-10" db="EMBL/GenBank/DDBJ databases">
        <title>Genome sequence of Clostridium aceticum DSM 1496.</title>
        <authorList>
            <person name="Poehlein A."/>
            <person name="Schiel-Bengelsdorf B."/>
            <person name="Gottschalk G."/>
            <person name="Duerre P."/>
            <person name="Daniel R."/>
        </authorList>
    </citation>
    <scope>NUCLEOTIDE SEQUENCE [LARGE SCALE GENOMIC DNA]</scope>
    <source>
        <strain evidence="1 2">DSM 1496</strain>
    </source>
</reference>
<evidence type="ECO:0000313" key="2">
    <source>
        <dbReference type="Proteomes" id="UP000035704"/>
    </source>
</evidence>
<dbReference type="KEGG" id="cace:CACET_c25280"/>
<dbReference type="RefSeq" id="WP_044824758.1">
    <property type="nucleotide sequence ID" value="NZ_CP009687.1"/>
</dbReference>
<dbReference type="Gene3D" id="1.20.1260.10">
    <property type="match status" value="1"/>
</dbReference>
<protein>
    <submittedName>
        <fullName evidence="1">Uncharacterized protein</fullName>
    </submittedName>
</protein>
<dbReference type="AlphaFoldDB" id="A0A0D8ID07"/>
<dbReference type="OrthoDB" id="1935723at2"/>
<evidence type="ECO:0000313" key="1">
    <source>
        <dbReference type="EMBL" id="AKL95973.1"/>
    </source>
</evidence>
<dbReference type="EMBL" id="CP009687">
    <property type="protein sequence ID" value="AKL95973.1"/>
    <property type="molecule type" value="Genomic_DNA"/>
</dbReference>
<keyword evidence="2" id="KW-1185">Reference proteome</keyword>
<name>A0A0D8ID07_9CLOT</name>
<dbReference type="InterPro" id="IPR012347">
    <property type="entry name" value="Ferritin-like"/>
</dbReference>
<accession>A0A0D8ID07</accession>
<proteinExistence type="predicted"/>
<sequence>MGYTIIDVLDKLIKVEENGHNMYAAIGAKDSIDVKTKLVLRVFEKEQNKHIVIYKKLREQAAKKNLEEIDFDIYDKVSNLISKFIYSYPENIVDVKDLLRFFFNLEKEKLALTISIQGLLVRRLKDMDSHAYNALTEIIKEKEKYVGDIQIFLK</sequence>
<gene>
    <name evidence="1" type="ORF">CACET_c25280</name>
</gene>
<dbReference type="STRING" id="84022.CACET_c25280"/>
<dbReference type="PATRIC" id="fig|84022.5.peg.188"/>
<dbReference type="Proteomes" id="UP000035704">
    <property type="component" value="Chromosome"/>
</dbReference>